<proteinExistence type="predicted"/>
<accession>A0AAE8N8S6</accession>
<dbReference type="SMART" id="SM00248">
    <property type="entry name" value="ANK"/>
    <property type="match status" value="7"/>
</dbReference>
<keyword evidence="6" id="KW-1185">Reference proteome</keyword>
<dbReference type="InterPro" id="IPR043136">
    <property type="entry name" value="B30.2/SPRY_sf"/>
</dbReference>
<protein>
    <submittedName>
        <fullName evidence="5">Uncharacterized protein</fullName>
    </submittedName>
</protein>
<name>A0AAE8N8S6_9PEZI</name>
<feature type="repeat" description="ANK" evidence="3">
    <location>
        <begin position="259"/>
        <end position="292"/>
    </location>
</feature>
<dbReference type="PANTHER" id="PTHR24171">
    <property type="entry name" value="ANKYRIN REPEAT DOMAIN-CONTAINING PROTEIN 39-RELATED"/>
    <property type="match status" value="1"/>
</dbReference>
<evidence type="ECO:0000256" key="1">
    <source>
        <dbReference type="ARBA" id="ARBA00022737"/>
    </source>
</evidence>
<dbReference type="InterPro" id="IPR002110">
    <property type="entry name" value="Ankyrin_rpt"/>
</dbReference>
<dbReference type="Gene3D" id="2.60.120.920">
    <property type="match status" value="1"/>
</dbReference>
<evidence type="ECO:0000256" key="2">
    <source>
        <dbReference type="ARBA" id="ARBA00023043"/>
    </source>
</evidence>
<dbReference type="PROSITE" id="PS50088">
    <property type="entry name" value="ANK_REPEAT"/>
    <property type="match status" value="2"/>
</dbReference>
<dbReference type="InterPro" id="IPR013320">
    <property type="entry name" value="ConA-like_dom_sf"/>
</dbReference>
<feature type="repeat" description="ANK" evidence="3">
    <location>
        <begin position="15"/>
        <end position="47"/>
    </location>
</feature>
<dbReference type="PROSITE" id="PS50297">
    <property type="entry name" value="ANK_REP_REGION"/>
    <property type="match status" value="2"/>
</dbReference>
<dbReference type="InterPro" id="IPR036770">
    <property type="entry name" value="Ankyrin_rpt-contain_sf"/>
</dbReference>
<feature type="region of interest" description="Disordered" evidence="4">
    <location>
        <begin position="441"/>
        <end position="485"/>
    </location>
</feature>
<dbReference type="Gene3D" id="1.25.40.20">
    <property type="entry name" value="Ankyrin repeat-containing domain"/>
    <property type="match status" value="2"/>
</dbReference>
<gene>
    <name evidence="5" type="ORF">DNG_10318</name>
</gene>
<comment type="caution">
    <text evidence="5">The sequence shown here is derived from an EMBL/GenBank/DDBJ whole genome shotgun (WGS) entry which is preliminary data.</text>
</comment>
<dbReference type="SUPFAM" id="SSF48403">
    <property type="entry name" value="Ankyrin repeat"/>
    <property type="match status" value="1"/>
</dbReference>
<evidence type="ECO:0000256" key="3">
    <source>
        <dbReference type="PROSITE-ProRule" id="PRU00023"/>
    </source>
</evidence>
<keyword evidence="1" id="KW-0677">Repeat</keyword>
<keyword evidence="2 3" id="KW-0040">ANK repeat</keyword>
<dbReference type="Proteomes" id="UP001187682">
    <property type="component" value="Unassembled WGS sequence"/>
</dbReference>
<sequence length="485" mass="52945">MVVSWDLDVNEAIVDGLAALHAACSRGNIRAVEWLLNKGAHVNSLQDRCHRTPLSYAVESKEDAGQKVILLLDKGAAINFKTKGQPTALWSAAAQKKEDIIKLRLKRGANANLDSGGLDTALNTAIMSGVSFGTISAMLAHGADISKAGFEGKLPIHAAAVRRLDVLELLANEGADLLSMDDRGRSTLTYAMFSGFDSPTVSYLLCNTPFDKLRDMSRVEYMAQMPLIIANAFYTEASVDGLLQSGFVGTKILNAQNYQGKTALAIAASQSRHPDVVERLLKSGADPAIVDCRGRGPLFWAAGRDWAQRLDILIEALEKYGSGADGWTPLYSAGLYRFPDMESILREAGATSDAPQLKLPISWHPEDKHPGLELESNGTTLRTVDFPMFPLFVDNIYYFEVKIVKAGSMGCIIVGFCQDTAQLGNTIDVSQQGWEISAVFPGDDGKSDDFKYEEKQRRRKTKREEEEKGTADDSDSYSGSDWDSN</sequence>
<dbReference type="EMBL" id="ONZQ02000022">
    <property type="protein sequence ID" value="SPO07623.1"/>
    <property type="molecule type" value="Genomic_DNA"/>
</dbReference>
<dbReference type="Pfam" id="PF12796">
    <property type="entry name" value="Ank_2"/>
    <property type="match status" value="2"/>
</dbReference>
<feature type="compositionally biased region" description="Low complexity" evidence="4">
    <location>
        <begin position="476"/>
        <end position="485"/>
    </location>
</feature>
<dbReference type="SUPFAM" id="SSF49899">
    <property type="entry name" value="Concanavalin A-like lectins/glucanases"/>
    <property type="match status" value="1"/>
</dbReference>
<evidence type="ECO:0000313" key="6">
    <source>
        <dbReference type="Proteomes" id="UP001187682"/>
    </source>
</evidence>
<reference evidence="5" key="1">
    <citation type="submission" date="2018-03" db="EMBL/GenBank/DDBJ databases">
        <authorList>
            <person name="Guldener U."/>
        </authorList>
    </citation>
    <scope>NUCLEOTIDE SEQUENCE</scope>
</reference>
<evidence type="ECO:0000256" key="4">
    <source>
        <dbReference type="SAM" id="MobiDB-lite"/>
    </source>
</evidence>
<dbReference type="AlphaFoldDB" id="A0AAE8N8S6"/>
<evidence type="ECO:0000313" key="5">
    <source>
        <dbReference type="EMBL" id="SPO07623.1"/>
    </source>
</evidence>
<organism evidence="5 6">
    <name type="scientific">Cephalotrichum gorgonifer</name>
    <dbReference type="NCBI Taxonomy" id="2041049"/>
    <lineage>
        <taxon>Eukaryota</taxon>
        <taxon>Fungi</taxon>
        <taxon>Dikarya</taxon>
        <taxon>Ascomycota</taxon>
        <taxon>Pezizomycotina</taxon>
        <taxon>Sordariomycetes</taxon>
        <taxon>Hypocreomycetidae</taxon>
        <taxon>Microascales</taxon>
        <taxon>Microascaceae</taxon>
        <taxon>Cephalotrichum</taxon>
    </lineage>
</organism>
<feature type="compositionally biased region" description="Basic and acidic residues" evidence="4">
    <location>
        <begin position="443"/>
        <end position="471"/>
    </location>
</feature>